<dbReference type="Proteomes" id="UP000198771">
    <property type="component" value="Unassembled WGS sequence"/>
</dbReference>
<evidence type="ECO:0000256" key="1">
    <source>
        <dbReference type="ARBA" id="ARBA00022747"/>
    </source>
</evidence>
<dbReference type="InterPro" id="IPR051212">
    <property type="entry name" value="Type-I_RE_S_subunit"/>
</dbReference>
<organism evidence="3 4">
    <name type="scientific">Desulfonatronum thiosulfatophilum</name>
    <dbReference type="NCBI Taxonomy" id="617002"/>
    <lineage>
        <taxon>Bacteria</taxon>
        <taxon>Pseudomonadati</taxon>
        <taxon>Thermodesulfobacteriota</taxon>
        <taxon>Desulfovibrionia</taxon>
        <taxon>Desulfovibrionales</taxon>
        <taxon>Desulfonatronaceae</taxon>
        <taxon>Desulfonatronum</taxon>
    </lineage>
</organism>
<dbReference type="InterPro" id="IPR044946">
    <property type="entry name" value="Restrct_endonuc_typeI_TRD_sf"/>
</dbReference>
<evidence type="ECO:0000256" key="2">
    <source>
        <dbReference type="ARBA" id="ARBA00023125"/>
    </source>
</evidence>
<keyword evidence="1" id="KW-0680">Restriction system</keyword>
<dbReference type="AlphaFoldDB" id="A0A1G6E209"/>
<protein>
    <submittedName>
        <fullName evidence="3">Type I restriction enzyme, S subunit</fullName>
    </submittedName>
</protein>
<evidence type="ECO:0000313" key="4">
    <source>
        <dbReference type="Proteomes" id="UP000198771"/>
    </source>
</evidence>
<keyword evidence="2" id="KW-0238">DNA-binding</keyword>
<sequence length="66" mass="7740">MLPPLNEQHRIVEKIETLFARLNKGEETLREVQKLLAHYRQSVLKAAVIGQLTADWRTENARRLVF</sequence>
<dbReference type="EMBL" id="FMXO01000015">
    <property type="protein sequence ID" value="SDB51390.1"/>
    <property type="molecule type" value="Genomic_DNA"/>
</dbReference>
<reference evidence="3 4" key="1">
    <citation type="submission" date="2016-10" db="EMBL/GenBank/DDBJ databases">
        <authorList>
            <person name="de Groot N.N."/>
        </authorList>
    </citation>
    <scope>NUCLEOTIDE SEQUENCE [LARGE SCALE GENOMIC DNA]</scope>
    <source>
        <strain evidence="3 4">ASO4-2</strain>
    </source>
</reference>
<proteinExistence type="predicted"/>
<keyword evidence="4" id="KW-1185">Reference proteome</keyword>
<dbReference type="GO" id="GO:0009307">
    <property type="term" value="P:DNA restriction-modification system"/>
    <property type="evidence" value="ECO:0007669"/>
    <property type="project" value="UniProtKB-KW"/>
</dbReference>
<dbReference type="PANTHER" id="PTHR43140">
    <property type="entry name" value="TYPE-1 RESTRICTION ENZYME ECOKI SPECIFICITY PROTEIN"/>
    <property type="match status" value="1"/>
</dbReference>
<dbReference type="SUPFAM" id="SSF116734">
    <property type="entry name" value="DNA methylase specificity domain"/>
    <property type="match status" value="1"/>
</dbReference>
<accession>A0A1G6E209</accession>
<evidence type="ECO:0000313" key="3">
    <source>
        <dbReference type="EMBL" id="SDB51390.1"/>
    </source>
</evidence>
<dbReference type="GO" id="GO:0003677">
    <property type="term" value="F:DNA binding"/>
    <property type="evidence" value="ECO:0007669"/>
    <property type="project" value="UniProtKB-KW"/>
</dbReference>
<name>A0A1G6E209_9BACT</name>
<dbReference type="STRING" id="617002.SAMN05660653_02538"/>
<gene>
    <name evidence="3" type="ORF">SAMN05660653_02538</name>
</gene>
<dbReference type="PANTHER" id="PTHR43140:SF1">
    <property type="entry name" value="TYPE I RESTRICTION ENZYME ECOKI SPECIFICITY SUBUNIT"/>
    <property type="match status" value="1"/>
</dbReference>
<dbReference type="Gene3D" id="3.90.220.20">
    <property type="entry name" value="DNA methylase specificity domains"/>
    <property type="match status" value="2"/>
</dbReference>